<gene>
    <name evidence="8" type="primary">NT5DC1</name>
    <name evidence="8" type="synonym">LOC115174908</name>
</gene>
<evidence type="ECO:0000256" key="4">
    <source>
        <dbReference type="ARBA" id="ARBA00022842"/>
    </source>
</evidence>
<proteinExistence type="inferred from homology"/>
<evidence type="ECO:0000256" key="5">
    <source>
        <dbReference type="ARBA" id="ARBA00022990"/>
    </source>
</evidence>
<dbReference type="InterPro" id="IPR008380">
    <property type="entry name" value="HAD-SF_hydro_IG_5-nucl"/>
</dbReference>
<dbReference type="Ensembl" id="ENSSTUT00000090703.1">
    <property type="protein sequence ID" value="ENSSTUP00000085273.1"/>
    <property type="gene ID" value="ENSSTUG00000037461.1"/>
</dbReference>
<organism evidence="8 9">
    <name type="scientific">Salmo trutta</name>
    <name type="common">Brown trout</name>
    <dbReference type="NCBI Taxonomy" id="8032"/>
    <lineage>
        <taxon>Eukaryota</taxon>
        <taxon>Metazoa</taxon>
        <taxon>Chordata</taxon>
        <taxon>Craniata</taxon>
        <taxon>Vertebrata</taxon>
        <taxon>Euteleostomi</taxon>
        <taxon>Actinopterygii</taxon>
        <taxon>Neopterygii</taxon>
        <taxon>Teleostei</taxon>
        <taxon>Protacanthopterygii</taxon>
        <taxon>Salmoniformes</taxon>
        <taxon>Salmonidae</taxon>
        <taxon>Salmoninae</taxon>
        <taxon>Salmo</taxon>
    </lineage>
</organism>
<dbReference type="GO" id="GO:0046872">
    <property type="term" value="F:metal ion binding"/>
    <property type="evidence" value="ECO:0007669"/>
    <property type="project" value="UniProtKB-KW"/>
</dbReference>
<keyword evidence="4" id="KW-0460">Magnesium</keyword>
<feature type="compositionally biased region" description="Basic and acidic residues" evidence="7">
    <location>
        <begin position="379"/>
        <end position="390"/>
    </location>
</feature>
<comment type="similarity">
    <text evidence="1">Belongs to the 5'(3')-deoxyribonucleotidase family.</text>
</comment>
<dbReference type="Pfam" id="PF05761">
    <property type="entry name" value="5_nucleotid"/>
    <property type="match status" value="1"/>
</dbReference>
<keyword evidence="5" id="KW-0007">Acetylation</keyword>
<dbReference type="Gene3D" id="3.40.50.1000">
    <property type="entry name" value="HAD superfamily/HAD-like"/>
    <property type="match status" value="1"/>
</dbReference>
<evidence type="ECO:0000256" key="6">
    <source>
        <dbReference type="ARBA" id="ARBA00069357"/>
    </source>
</evidence>
<keyword evidence="9" id="KW-1185">Reference proteome</keyword>
<dbReference type="GeneTree" id="ENSGT00940000155676"/>
<dbReference type="PANTHER" id="PTHR12103:SF38">
    <property type="entry name" value="5'-NUCLEOTIDASE DOMAIN-CONTAINING PROTEIN 1"/>
    <property type="match status" value="1"/>
</dbReference>
<sequence length="481" mass="54882">MSEYFSLSDCDVIGFDLDHTLCRYHLKETSRLIYESFTRYLVEHKDYDKDLLTLTPATWDFCFKGLVVDLEDGNLVKLAEDGTVLRATHGTNNLRTEEIIKHYGPKREWKHFNSLNTTFTRSTKYYFYDNYFDLPGALLCGRVVDMFTFCLPKCTIVYLSSAFLPPLSTLFYISSISYYASHGSLCLVMDVLFVCRSEDAGWYFPSVKRDPGRYLQPCSESVKTWLRSMKSAGKVLLLITSSHSDYCRLICDQILGKDWEELFDIIITNALKPGFFSLVPQQRPFRTLVNDVEESEGLPSLDKPGWYSQGNWPHLHQLLKTMTGNPEPKVVYFGDSMRSDMFPASTFGKWETVMIVEEMEGEGVPRSEAAETNEAQVEPQEKKGKVEDQGMKAPSAPSEQWGSYFVDAHKTPGGDEDSQKLTWCCHSIHKYSTMAIPSVESIADLPLDYKFPRFSPNKPCTTGYYPRPPDSLLKKCQSQSS</sequence>
<evidence type="ECO:0000256" key="1">
    <source>
        <dbReference type="ARBA" id="ARBA00009589"/>
    </source>
</evidence>
<dbReference type="OMA" id="WCSQGNA"/>
<dbReference type="SUPFAM" id="SSF56784">
    <property type="entry name" value="HAD-like"/>
    <property type="match status" value="1"/>
</dbReference>
<evidence type="ECO:0000256" key="3">
    <source>
        <dbReference type="ARBA" id="ARBA00022801"/>
    </source>
</evidence>
<dbReference type="PANTHER" id="PTHR12103">
    <property type="entry name" value="5'-NUCLEOTIDASE DOMAIN-CONTAINING"/>
    <property type="match status" value="1"/>
</dbReference>
<feature type="region of interest" description="Disordered" evidence="7">
    <location>
        <begin position="454"/>
        <end position="481"/>
    </location>
</feature>
<dbReference type="Proteomes" id="UP000472277">
    <property type="component" value="Chromosome 35"/>
</dbReference>
<evidence type="ECO:0000256" key="7">
    <source>
        <dbReference type="SAM" id="MobiDB-lite"/>
    </source>
</evidence>
<name>A0A674CPC9_SALTR</name>
<reference evidence="8" key="2">
    <citation type="submission" date="2025-09" db="UniProtKB">
        <authorList>
            <consortium name="Ensembl"/>
        </authorList>
    </citation>
    <scope>IDENTIFICATION</scope>
</reference>
<dbReference type="GO" id="GO:0008253">
    <property type="term" value="F:5'-nucleotidase activity"/>
    <property type="evidence" value="ECO:0007669"/>
    <property type="project" value="TreeGrafter"/>
</dbReference>
<dbReference type="AlphaFoldDB" id="A0A674CPC9"/>
<evidence type="ECO:0000256" key="2">
    <source>
        <dbReference type="ARBA" id="ARBA00022723"/>
    </source>
</evidence>
<evidence type="ECO:0000313" key="9">
    <source>
        <dbReference type="Proteomes" id="UP000472277"/>
    </source>
</evidence>
<dbReference type="InParanoid" id="A0A674CPC9"/>
<dbReference type="InterPro" id="IPR036412">
    <property type="entry name" value="HAD-like_sf"/>
</dbReference>
<dbReference type="InterPro" id="IPR023214">
    <property type="entry name" value="HAD_sf"/>
</dbReference>
<accession>A0A674CPC9</accession>
<dbReference type="FunFam" id="3.40.50.1000:FF:000086">
    <property type="entry name" value="LD24878p"/>
    <property type="match status" value="1"/>
</dbReference>
<keyword evidence="3" id="KW-0378">Hydrolase</keyword>
<protein>
    <recommendedName>
        <fullName evidence="6">5'-nucleotidase domain-containing protein 1</fullName>
    </recommendedName>
</protein>
<reference evidence="8" key="1">
    <citation type="submission" date="2025-08" db="UniProtKB">
        <authorList>
            <consortium name="Ensembl"/>
        </authorList>
    </citation>
    <scope>IDENTIFICATION</scope>
</reference>
<keyword evidence="2" id="KW-0479">Metal-binding</keyword>
<feature type="region of interest" description="Disordered" evidence="7">
    <location>
        <begin position="362"/>
        <end position="402"/>
    </location>
</feature>
<evidence type="ECO:0000313" key="8">
    <source>
        <dbReference type="Ensembl" id="ENSSTUP00000085273.1"/>
    </source>
</evidence>